<keyword evidence="3" id="KW-1185">Reference proteome</keyword>
<reference evidence="3" key="1">
    <citation type="journal article" date="2019" name="Int. J. Syst. Evol. Microbiol.">
        <title>The Global Catalogue of Microorganisms (GCM) 10K type strain sequencing project: providing services to taxonomists for standard genome sequencing and annotation.</title>
        <authorList>
            <consortium name="The Broad Institute Genomics Platform"/>
            <consortium name="The Broad Institute Genome Sequencing Center for Infectious Disease"/>
            <person name="Wu L."/>
            <person name="Ma J."/>
        </authorList>
    </citation>
    <scope>NUCLEOTIDE SEQUENCE [LARGE SCALE GENOMIC DNA]</scope>
    <source>
        <strain evidence="3">JCM 15591</strain>
    </source>
</reference>
<feature type="compositionally biased region" description="Low complexity" evidence="1">
    <location>
        <begin position="118"/>
        <end position="132"/>
    </location>
</feature>
<name>A0ABP4WPQ2_9MICO</name>
<dbReference type="Proteomes" id="UP001501475">
    <property type="component" value="Unassembled WGS sequence"/>
</dbReference>
<gene>
    <name evidence="2" type="ORF">GCM10009810_15780</name>
</gene>
<organism evidence="2 3">
    <name type="scientific">Nostocoides vanveenii</name>
    <dbReference type="NCBI Taxonomy" id="330835"/>
    <lineage>
        <taxon>Bacteria</taxon>
        <taxon>Bacillati</taxon>
        <taxon>Actinomycetota</taxon>
        <taxon>Actinomycetes</taxon>
        <taxon>Micrococcales</taxon>
        <taxon>Intrasporangiaceae</taxon>
        <taxon>Nostocoides</taxon>
    </lineage>
</organism>
<evidence type="ECO:0000313" key="3">
    <source>
        <dbReference type="Proteomes" id="UP001501475"/>
    </source>
</evidence>
<evidence type="ECO:0000256" key="1">
    <source>
        <dbReference type="SAM" id="MobiDB-lite"/>
    </source>
</evidence>
<proteinExistence type="predicted"/>
<evidence type="ECO:0000313" key="2">
    <source>
        <dbReference type="EMBL" id="GAA1757116.1"/>
    </source>
</evidence>
<accession>A0ABP4WPQ2</accession>
<feature type="region of interest" description="Disordered" evidence="1">
    <location>
        <begin position="118"/>
        <end position="156"/>
    </location>
</feature>
<dbReference type="EMBL" id="BAAAPN010000040">
    <property type="protein sequence ID" value="GAA1757116.1"/>
    <property type="molecule type" value="Genomic_DNA"/>
</dbReference>
<sequence length="260" mass="25844">MNVEPDFGDTPIEDDPTGMRRLLAALPDPGPMPEDLTARILAAIASEAAARPMSAEPVVPAVPRSHQAVVTPITHRSRHPGGSPASLRWLAAAAAVGVMGAGGFGVVRMLAHGLSGSATGGAALSSPAAGQSENPERASDTSSTSPALGPGPAVKVASSGTDYTAAGLADQAAPLLRAEDSVGSFGERPEIATPERAQACAKALGVGVITELRVDNARFQGEPAAVLVVKGASGWQAYAVPVTCGDGTPVTALAGPVPVG</sequence>
<comment type="caution">
    <text evidence="2">The sequence shown here is derived from an EMBL/GenBank/DDBJ whole genome shotgun (WGS) entry which is preliminary data.</text>
</comment>
<protein>
    <submittedName>
        <fullName evidence="2">Uncharacterized protein</fullName>
    </submittedName>
</protein>
<dbReference type="RefSeq" id="WP_344064489.1">
    <property type="nucleotide sequence ID" value="NZ_BAAAPN010000040.1"/>
</dbReference>